<keyword evidence="2 4" id="KW-0862">Zinc</keyword>
<gene>
    <name evidence="8" type="ORF">FSP39_021331</name>
</gene>
<dbReference type="AlphaFoldDB" id="A0AA88Y2Z9"/>
<evidence type="ECO:0000259" key="7">
    <source>
        <dbReference type="PROSITE" id="PS50023"/>
    </source>
</evidence>
<evidence type="ECO:0000256" key="1">
    <source>
        <dbReference type="ARBA" id="ARBA00022723"/>
    </source>
</evidence>
<feature type="coiled-coil region" evidence="5">
    <location>
        <begin position="208"/>
        <end position="276"/>
    </location>
</feature>
<dbReference type="PANTHER" id="PTHR47020">
    <property type="entry name" value="HILLARIN"/>
    <property type="match status" value="1"/>
</dbReference>
<evidence type="ECO:0000256" key="5">
    <source>
        <dbReference type="SAM" id="Coils"/>
    </source>
</evidence>
<dbReference type="Pfam" id="PF23265">
    <property type="entry name" value="Ig-like_KY"/>
    <property type="match status" value="3"/>
</dbReference>
<feature type="compositionally biased region" description="Polar residues" evidence="6">
    <location>
        <begin position="787"/>
        <end position="798"/>
    </location>
</feature>
<proteinExistence type="predicted"/>
<name>A0AA88Y2Z9_PINIB</name>
<dbReference type="PROSITE" id="PS50023">
    <property type="entry name" value="LIM_DOMAIN_2"/>
    <property type="match status" value="1"/>
</dbReference>
<dbReference type="PANTHER" id="PTHR47020:SF1">
    <property type="entry name" value="HILLARIN"/>
    <property type="match status" value="1"/>
</dbReference>
<dbReference type="InterPro" id="IPR056564">
    <property type="entry name" value="Ig-like_KY"/>
</dbReference>
<reference evidence="8" key="1">
    <citation type="submission" date="2019-08" db="EMBL/GenBank/DDBJ databases">
        <title>The improved chromosome-level genome for the pearl oyster Pinctada fucata martensii using PacBio sequencing and Hi-C.</title>
        <authorList>
            <person name="Zheng Z."/>
        </authorList>
    </citation>
    <scope>NUCLEOTIDE SEQUENCE</scope>
    <source>
        <strain evidence="8">ZZ-2019</strain>
        <tissue evidence="8">Adductor muscle</tissue>
    </source>
</reference>
<sequence length="1067" mass="123297">MAVATAEAQNQAIERGYQRLSSIFKPQVLEGKICHRCKKQVYHAEKIGPVNGVLFHKACFKCLVCGQHLTMKNYWTNQTDPTDREVYCNVHVPRIGGSRLDQGAMGIKNAVKAQEEYKRMSKKQNQQIRMPGTLRKPNYTYEAVAIKRATSVPKPQQLGQTHGELHKGASIDKDAMHIKGPVEAQLLRQGYQRKLEKHHYPPNIYKKRKKLIDAQKRLEEEHRREEDKLLQEFHTERKTEVQRLSEELKQEWEVKLKELTDKFDKEMQKNKKKLKDNEKKQMTVNFENQKRELEVVISEKKKKKTDTMTLRLKEREQKKTATMVTRQSKQMLEMLAQEQERLKQELQQEIQAETKQETNGEPEPEELEEALEALEITPVGPKELPPPHPPSSRKKELYEDVKVFQDVDEQTIKVAQDEQTTYTDLIQQLTGNLVTDLEKVRAIYRWVTVKDLNEMEFEESLSTDTPMGLLRGIKLGTETYHVLFMRLCSYAGIHCVEIKGHSKSVGYEPGMKIKPEMFQNTWNAALVDGDWRLVQCNWGARHLVLNKDKRGAKVEEKEKPKSKDQIRYQYDEHYFLTDPDEFIQEFWAIDKEWQLLENSITLEEFEAIPFVRSIFFHHRMRFERGMTAVLETSEKGGVDIKIKIPEELENDLVFFYQMRFAEKERRQEATYRGAALERFIYQTMVDNTVMFSVHVPTTGEFFFEIFANKIEESNRISNDDSVPSISPFRLKCACKFKIVCNSLSGKMHPLPDCASGEWGPKKGSRHFGMKLQNIVHPNARSSPEPADSTTDQHSDSGSSYGGQEDAQDNPKAGIINVEESVELKFKVPRPLHFVAKLKMNQVETKTLEPFVHTGVEDGVLTVRVTPPQIGQFGLDIYARPKEADESTTLSHAMKYLVNALKVSNPVEIPKVQPKNPQTSKEKWGALPLFDDLGLKVISPKDPKISLLDVNQCSAEIYVPDNVLVSHKFIREPEDEMMDKVTLVKDEKDPRKYKYQISLPKTGNYMLCLFACRKNDETKPNVFNFLIIYKKNLASETNGTPPKTEERRGSSLFKKNFFKKSSEKDKGK</sequence>
<evidence type="ECO:0000256" key="2">
    <source>
        <dbReference type="ARBA" id="ARBA00022833"/>
    </source>
</evidence>
<keyword evidence="1 4" id="KW-0479">Metal-binding</keyword>
<evidence type="ECO:0000256" key="3">
    <source>
        <dbReference type="ARBA" id="ARBA00023038"/>
    </source>
</evidence>
<dbReference type="Gene3D" id="2.10.110.10">
    <property type="entry name" value="Cysteine Rich Protein"/>
    <property type="match status" value="1"/>
</dbReference>
<comment type="caution">
    <text evidence="8">The sequence shown here is derived from an EMBL/GenBank/DDBJ whole genome shotgun (WGS) entry which is preliminary data.</text>
</comment>
<keyword evidence="9" id="KW-1185">Reference proteome</keyword>
<dbReference type="Pfam" id="PF00412">
    <property type="entry name" value="LIM"/>
    <property type="match status" value="1"/>
</dbReference>
<dbReference type="EMBL" id="VSWD01000010">
    <property type="protein sequence ID" value="KAK3091624.1"/>
    <property type="molecule type" value="Genomic_DNA"/>
</dbReference>
<protein>
    <recommendedName>
        <fullName evidence="7">LIM zinc-binding domain-containing protein</fullName>
    </recommendedName>
</protein>
<evidence type="ECO:0000256" key="4">
    <source>
        <dbReference type="PROSITE-ProRule" id="PRU00125"/>
    </source>
</evidence>
<accession>A0AA88Y2Z9</accession>
<dbReference type="PROSITE" id="PS00478">
    <property type="entry name" value="LIM_DOMAIN_1"/>
    <property type="match status" value="1"/>
</dbReference>
<feature type="region of interest" description="Disordered" evidence="6">
    <location>
        <begin position="1035"/>
        <end position="1067"/>
    </location>
</feature>
<keyword evidence="3 4" id="KW-0440">LIM domain</keyword>
<dbReference type="GO" id="GO:0046872">
    <property type="term" value="F:metal ion binding"/>
    <property type="evidence" value="ECO:0007669"/>
    <property type="project" value="UniProtKB-KW"/>
</dbReference>
<dbReference type="SMART" id="SM00132">
    <property type="entry name" value="LIM"/>
    <property type="match status" value="1"/>
</dbReference>
<evidence type="ECO:0000256" key="6">
    <source>
        <dbReference type="SAM" id="MobiDB-lite"/>
    </source>
</evidence>
<evidence type="ECO:0000313" key="9">
    <source>
        <dbReference type="Proteomes" id="UP001186944"/>
    </source>
</evidence>
<feature type="region of interest" description="Disordered" evidence="6">
    <location>
        <begin position="777"/>
        <end position="809"/>
    </location>
</feature>
<evidence type="ECO:0000313" key="8">
    <source>
        <dbReference type="EMBL" id="KAK3091624.1"/>
    </source>
</evidence>
<feature type="coiled-coil region" evidence="5">
    <location>
        <begin position="325"/>
        <end position="356"/>
    </location>
</feature>
<dbReference type="InterPro" id="IPR053041">
    <property type="entry name" value="Transglut-like_Superfamily_Mod"/>
</dbReference>
<dbReference type="Proteomes" id="UP001186944">
    <property type="component" value="Unassembled WGS sequence"/>
</dbReference>
<dbReference type="CDD" id="cd09443">
    <property type="entry name" value="LIM_Ltd-1"/>
    <property type="match status" value="1"/>
</dbReference>
<organism evidence="8 9">
    <name type="scientific">Pinctada imbricata</name>
    <name type="common">Atlantic pearl-oyster</name>
    <name type="synonym">Pinctada martensii</name>
    <dbReference type="NCBI Taxonomy" id="66713"/>
    <lineage>
        <taxon>Eukaryota</taxon>
        <taxon>Metazoa</taxon>
        <taxon>Spiralia</taxon>
        <taxon>Lophotrochozoa</taxon>
        <taxon>Mollusca</taxon>
        <taxon>Bivalvia</taxon>
        <taxon>Autobranchia</taxon>
        <taxon>Pteriomorphia</taxon>
        <taxon>Pterioida</taxon>
        <taxon>Pterioidea</taxon>
        <taxon>Pteriidae</taxon>
        <taxon>Pinctada</taxon>
    </lineage>
</organism>
<dbReference type="InterPro" id="IPR001781">
    <property type="entry name" value="Znf_LIM"/>
</dbReference>
<feature type="domain" description="LIM zinc-binding" evidence="7">
    <location>
        <begin position="32"/>
        <end position="98"/>
    </location>
</feature>
<keyword evidence="5" id="KW-0175">Coiled coil</keyword>